<dbReference type="InterPro" id="IPR002168">
    <property type="entry name" value="Lipase_GDXG_HIS_AS"/>
</dbReference>
<evidence type="ECO:0000256" key="1">
    <source>
        <dbReference type="ARBA" id="ARBA00010515"/>
    </source>
</evidence>
<dbReference type="RefSeq" id="WP_149852854.1">
    <property type="nucleotide sequence ID" value="NZ_VUOB01000056.1"/>
</dbReference>
<keyword evidence="2 4" id="KW-0378">Hydrolase</keyword>
<accession>A0A5B2WY60</accession>
<dbReference type="InterPro" id="IPR013094">
    <property type="entry name" value="AB_hydrolase_3"/>
</dbReference>
<evidence type="ECO:0000256" key="2">
    <source>
        <dbReference type="ARBA" id="ARBA00022801"/>
    </source>
</evidence>
<reference evidence="4 5" key="2">
    <citation type="submission" date="2019-09" db="EMBL/GenBank/DDBJ databases">
        <authorList>
            <person name="Jin C."/>
        </authorList>
    </citation>
    <scope>NUCLEOTIDE SEQUENCE [LARGE SCALE GENOMIC DNA]</scope>
    <source>
        <strain evidence="4 5">AN110305</strain>
    </source>
</reference>
<dbReference type="AlphaFoldDB" id="A0A5B2WY60"/>
<reference evidence="4 5" key="1">
    <citation type="submission" date="2019-09" db="EMBL/GenBank/DDBJ databases">
        <title>Goodfellowia gen. nov., a new genus of the Pseudonocardineae related to Actinoalloteichus, containing Goodfellowia coeruleoviolacea gen. nov., comb. nov. gen. nov., comb. nov.</title>
        <authorList>
            <person name="Labeda D."/>
        </authorList>
    </citation>
    <scope>NUCLEOTIDE SEQUENCE [LARGE SCALE GENOMIC DNA]</scope>
    <source>
        <strain evidence="4 5">AN110305</strain>
    </source>
</reference>
<dbReference type="Proteomes" id="UP000323454">
    <property type="component" value="Unassembled WGS sequence"/>
</dbReference>
<dbReference type="Pfam" id="PF07859">
    <property type="entry name" value="Abhydrolase_3"/>
    <property type="match status" value="1"/>
</dbReference>
<organism evidence="4 5">
    <name type="scientific">Solihabitans fulvus</name>
    <dbReference type="NCBI Taxonomy" id="1892852"/>
    <lineage>
        <taxon>Bacteria</taxon>
        <taxon>Bacillati</taxon>
        <taxon>Actinomycetota</taxon>
        <taxon>Actinomycetes</taxon>
        <taxon>Pseudonocardiales</taxon>
        <taxon>Pseudonocardiaceae</taxon>
        <taxon>Solihabitans</taxon>
    </lineage>
</organism>
<keyword evidence="5" id="KW-1185">Reference proteome</keyword>
<dbReference type="Gene3D" id="3.40.50.1820">
    <property type="entry name" value="alpha/beta hydrolase"/>
    <property type="match status" value="1"/>
</dbReference>
<dbReference type="SUPFAM" id="SSF53474">
    <property type="entry name" value="alpha/beta-Hydrolases"/>
    <property type="match status" value="1"/>
</dbReference>
<dbReference type="PANTHER" id="PTHR48081:SF8">
    <property type="entry name" value="ALPHA_BETA HYDROLASE FOLD-3 DOMAIN-CONTAINING PROTEIN-RELATED"/>
    <property type="match status" value="1"/>
</dbReference>
<dbReference type="GO" id="GO:0016787">
    <property type="term" value="F:hydrolase activity"/>
    <property type="evidence" value="ECO:0007669"/>
    <property type="project" value="UniProtKB-KW"/>
</dbReference>
<dbReference type="InterPro" id="IPR050300">
    <property type="entry name" value="GDXG_lipolytic_enzyme"/>
</dbReference>
<comment type="caution">
    <text evidence="4">The sequence shown here is derived from an EMBL/GenBank/DDBJ whole genome shotgun (WGS) entry which is preliminary data.</text>
</comment>
<gene>
    <name evidence="4" type="ORF">F0L68_28165</name>
</gene>
<name>A0A5B2WY60_9PSEU</name>
<dbReference type="EMBL" id="VUOB01000056">
    <property type="protein sequence ID" value="KAA2255446.1"/>
    <property type="molecule type" value="Genomic_DNA"/>
</dbReference>
<evidence type="ECO:0000313" key="4">
    <source>
        <dbReference type="EMBL" id="KAA2255446.1"/>
    </source>
</evidence>
<feature type="domain" description="Alpha/beta hydrolase fold-3" evidence="3">
    <location>
        <begin position="79"/>
        <end position="279"/>
    </location>
</feature>
<dbReference type="OrthoDB" id="128186at2"/>
<protein>
    <submittedName>
        <fullName evidence="4">Alpha/beta hydrolase</fullName>
    </submittedName>
</protein>
<sequence>MKYADGTDEFLARYHDAMPENFFERSVAEQRRLYLSLSDVFPYQLPASVTITDHEIGTAEGSLPFRLYRPTEPVGSGLLVYFHGGGFVVGSPDSHNTLAAELAANTGLVTVAPDFRQAPEHPFPATPEDCYAFLRALAEHPEAVGGGVRTDGPVLCGDSSGGNLGVCVALMCRDRGGVRPKGQGLIGPVLDFARWFDGGEDDFAPEMQYYTRSYCPDRDLVTHPYVSPLVSARFHDLPPAYIMSTEFDELREDSVAYADHLRRAGIPVQLVVEPGLVHAPVRGRSIIPQVADAWKRFCAAVGAMATA</sequence>
<dbReference type="InterPro" id="IPR029058">
    <property type="entry name" value="AB_hydrolase_fold"/>
</dbReference>
<dbReference type="PANTHER" id="PTHR48081">
    <property type="entry name" value="AB HYDROLASE SUPERFAMILY PROTEIN C4A8.06C"/>
    <property type="match status" value="1"/>
</dbReference>
<comment type="similarity">
    <text evidence="1">Belongs to the 'GDXG' lipolytic enzyme family.</text>
</comment>
<dbReference type="PROSITE" id="PS01173">
    <property type="entry name" value="LIPASE_GDXG_HIS"/>
    <property type="match status" value="1"/>
</dbReference>
<proteinExistence type="inferred from homology"/>
<evidence type="ECO:0000259" key="3">
    <source>
        <dbReference type="Pfam" id="PF07859"/>
    </source>
</evidence>
<evidence type="ECO:0000313" key="5">
    <source>
        <dbReference type="Proteomes" id="UP000323454"/>
    </source>
</evidence>